<protein>
    <submittedName>
        <fullName evidence="2">RNAse H</fullName>
    </submittedName>
</protein>
<reference evidence="2 3" key="1">
    <citation type="submission" date="2015-04" db="EMBL/GenBank/DDBJ databases">
        <title>Taxonomic description and genome sequence of Bacillus campisalis sp. nov., a novel member of the genus Bacillus isolated from solar saltern.</title>
        <authorList>
            <person name="Mathan Kumar R."/>
            <person name="Kaur G."/>
            <person name="Kumar A."/>
            <person name="Singh N.K."/>
            <person name="Kaur N."/>
            <person name="Kumar N."/>
            <person name="Mayilraj S."/>
        </authorList>
    </citation>
    <scope>NUCLEOTIDE SEQUENCE [LARGE SCALE GENOMIC DNA]</scope>
    <source>
        <strain evidence="2 3">SA2-6</strain>
    </source>
</reference>
<dbReference type="RefSeq" id="WP_046525040.1">
    <property type="nucleotide sequence ID" value="NZ_LAYY01000022.1"/>
</dbReference>
<keyword evidence="3" id="KW-1185">Reference proteome</keyword>
<dbReference type="Pfam" id="PF14534">
    <property type="entry name" value="DUF4440"/>
    <property type="match status" value="1"/>
</dbReference>
<evidence type="ECO:0000259" key="1">
    <source>
        <dbReference type="Pfam" id="PF14534"/>
    </source>
</evidence>
<dbReference type="InterPro" id="IPR027843">
    <property type="entry name" value="DUF4440"/>
</dbReference>
<evidence type="ECO:0000313" key="2">
    <source>
        <dbReference type="EMBL" id="KKK36838.1"/>
    </source>
</evidence>
<dbReference type="PATRIC" id="fig|1408103.3.peg.3845"/>
<dbReference type="SUPFAM" id="SSF54427">
    <property type="entry name" value="NTF2-like"/>
    <property type="match status" value="1"/>
</dbReference>
<name>A0A0M2SRS2_9BACI</name>
<gene>
    <name evidence="2" type="ORF">WQ57_17300</name>
</gene>
<dbReference type="Gene3D" id="3.10.450.50">
    <property type="match status" value="1"/>
</dbReference>
<evidence type="ECO:0000313" key="3">
    <source>
        <dbReference type="Proteomes" id="UP000034166"/>
    </source>
</evidence>
<dbReference type="Proteomes" id="UP000034166">
    <property type="component" value="Unassembled WGS sequence"/>
</dbReference>
<dbReference type="InterPro" id="IPR032710">
    <property type="entry name" value="NTF2-like_dom_sf"/>
</dbReference>
<comment type="caution">
    <text evidence="2">The sequence shown here is derived from an EMBL/GenBank/DDBJ whole genome shotgun (WGS) entry which is preliminary data.</text>
</comment>
<organism evidence="2 3">
    <name type="scientific">Mesobacillus campisalis</name>
    <dbReference type="NCBI Taxonomy" id="1408103"/>
    <lineage>
        <taxon>Bacteria</taxon>
        <taxon>Bacillati</taxon>
        <taxon>Bacillota</taxon>
        <taxon>Bacilli</taxon>
        <taxon>Bacillales</taxon>
        <taxon>Bacillaceae</taxon>
        <taxon>Mesobacillus</taxon>
    </lineage>
</organism>
<accession>A0A0M2SRS2</accession>
<feature type="domain" description="DUF4440" evidence="1">
    <location>
        <begin position="10"/>
        <end position="106"/>
    </location>
</feature>
<dbReference type="AlphaFoldDB" id="A0A0M2SRS2"/>
<proteinExistence type="predicted"/>
<sequence length="121" mass="13865">MNSSLKDHLHTLEEKLLSPEVRASKKELTQLLSQKFFEIGSSGRMLYRDGIDEGGIGEVRMQLSEFDIHPLSDGIVLATYRIFNEITKQHSLRSSIWRLEGDTWKMVFHQGTKTEAPCQNT</sequence>
<dbReference type="EMBL" id="LAYY01000022">
    <property type="protein sequence ID" value="KKK36838.1"/>
    <property type="molecule type" value="Genomic_DNA"/>
</dbReference>